<dbReference type="InterPro" id="IPR042272">
    <property type="entry name" value="ATP12_ATP_synth-F1-assembly_N"/>
</dbReference>
<keyword evidence="2" id="KW-0809">Transit peptide</keyword>
<dbReference type="Gene3D" id="3.30.2180.10">
    <property type="entry name" value="ATP12-like"/>
    <property type="match status" value="1"/>
</dbReference>
<evidence type="ECO:0000313" key="4">
    <source>
        <dbReference type="EMBL" id="KUF12496.1"/>
    </source>
</evidence>
<name>A0A0W7WPI8_9RHOB</name>
<keyword evidence="5" id="KW-1185">Reference proteome</keyword>
<organism evidence="4 5">
    <name type="scientific">Pseudoponticoccus marisrubri</name>
    <dbReference type="NCBI Taxonomy" id="1685382"/>
    <lineage>
        <taxon>Bacteria</taxon>
        <taxon>Pseudomonadati</taxon>
        <taxon>Pseudomonadota</taxon>
        <taxon>Alphaproteobacteria</taxon>
        <taxon>Rhodobacterales</taxon>
        <taxon>Roseobacteraceae</taxon>
        <taxon>Pseudoponticoccus</taxon>
    </lineage>
</organism>
<evidence type="ECO:0000256" key="1">
    <source>
        <dbReference type="ARBA" id="ARBA00008231"/>
    </source>
</evidence>
<evidence type="ECO:0000256" key="3">
    <source>
        <dbReference type="ARBA" id="ARBA00023186"/>
    </source>
</evidence>
<comment type="caution">
    <text evidence="4">The sequence shown here is derived from an EMBL/GenBank/DDBJ whole genome shotgun (WGS) entry which is preliminary data.</text>
</comment>
<dbReference type="EMBL" id="LPXO01000001">
    <property type="protein sequence ID" value="KUF12496.1"/>
    <property type="molecule type" value="Genomic_DNA"/>
</dbReference>
<sequence length="237" mass="26137">MSEWAPKRFWKAATVETAPSGYTVLLDGRGVRTPAKTPLEVPTEALAREIAAEWDAQEDRIDPRTMPFTRMSNSALDKVRPQRAAVADMLAAYGDSDLLCYRADSPEGLVARQAQGWDPLLDWAHQTYGARLLPVAGVMHQPQDEAALARLSDEVHGFDPFALAAVHDLVSISGSLVLALAVTRGARDAAQAWDLSRIDETWQQEQWGVDEEAAEVAALKRAEFLQAERFYRLVVPA</sequence>
<dbReference type="InterPro" id="IPR023335">
    <property type="entry name" value="ATP12_ortho_dom_sf"/>
</dbReference>
<dbReference type="Proteomes" id="UP000054396">
    <property type="component" value="Unassembled WGS sequence"/>
</dbReference>
<proteinExistence type="inferred from homology"/>
<dbReference type="Pfam" id="PF07542">
    <property type="entry name" value="ATP12"/>
    <property type="match status" value="1"/>
</dbReference>
<dbReference type="AlphaFoldDB" id="A0A0W7WPI8"/>
<evidence type="ECO:0000313" key="5">
    <source>
        <dbReference type="Proteomes" id="UP000054396"/>
    </source>
</evidence>
<dbReference type="SUPFAM" id="SSF160909">
    <property type="entry name" value="ATP12-like"/>
    <property type="match status" value="1"/>
</dbReference>
<gene>
    <name evidence="4" type="ORF">AVJ23_01855</name>
</gene>
<dbReference type="InterPro" id="IPR011419">
    <property type="entry name" value="ATP12_ATP_synth-F1-assembly"/>
</dbReference>
<dbReference type="PANTHER" id="PTHR21013:SF10">
    <property type="entry name" value="ATP SYNTHASE MITOCHONDRIAL F1 COMPLEX ASSEMBLY FACTOR 2"/>
    <property type="match status" value="1"/>
</dbReference>
<evidence type="ECO:0000256" key="2">
    <source>
        <dbReference type="ARBA" id="ARBA00022946"/>
    </source>
</evidence>
<keyword evidence="3" id="KW-0143">Chaperone</keyword>
<dbReference type="RefSeq" id="WP_058860441.1">
    <property type="nucleotide sequence ID" value="NZ_LPXO01000001.1"/>
</dbReference>
<dbReference type="STRING" id="1685382.AVJ23_01855"/>
<dbReference type="Gene3D" id="1.10.3580.10">
    <property type="entry name" value="ATP12 ATPase"/>
    <property type="match status" value="1"/>
</dbReference>
<dbReference type="PANTHER" id="PTHR21013">
    <property type="entry name" value="ATP SYNTHASE MITOCHONDRIAL F1 COMPLEX ASSEMBLY FACTOR 2/ATP12 PROTEIN, MITOCHONDRIAL PRECURSOR"/>
    <property type="match status" value="1"/>
</dbReference>
<comment type="similarity">
    <text evidence="1">Belongs to the ATP12 family.</text>
</comment>
<dbReference type="OrthoDB" id="9797825at2"/>
<reference evidence="4 5" key="1">
    <citation type="submission" date="2015-12" db="EMBL/GenBank/DDBJ databases">
        <authorList>
            <person name="Shamseldin A."/>
            <person name="Moawad H."/>
            <person name="Abd El-Rahim W.M."/>
            <person name="Sadowsky M.J."/>
        </authorList>
    </citation>
    <scope>NUCLEOTIDE SEQUENCE [LARGE SCALE GENOMIC DNA]</scope>
    <source>
        <strain evidence="4 5">SJ5A-1</strain>
    </source>
</reference>
<dbReference type="GO" id="GO:0043461">
    <property type="term" value="P:proton-transporting ATP synthase complex assembly"/>
    <property type="evidence" value="ECO:0007669"/>
    <property type="project" value="InterPro"/>
</dbReference>
<protein>
    <submittedName>
        <fullName evidence="4">ATPase</fullName>
    </submittedName>
</protein>
<accession>A0A0W7WPI8</accession>